<name>A0A1Y2IHT9_TRAC3</name>
<dbReference type="OrthoDB" id="2159131at2759"/>
<feature type="region of interest" description="Disordered" evidence="1">
    <location>
        <begin position="131"/>
        <end position="299"/>
    </location>
</feature>
<accession>A0A1Y2IHT9</accession>
<feature type="compositionally biased region" description="Basic and acidic residues" evidence="1">
    <location>
        <begin position="170"/>
        <end position="193"/>
    </location>
</feature>
<feature type="compositionally biased region" description="Basic and acidic residues" evidence="1">
    <location>
        <begin position="15"/>
        <end position="42"/>
    </location>
</feature>
<sequence length="340" mass="37189">MGKLNIAHHKSYHPYRRDNIERVRRDEEEARRREAAEEGRMMLADSEARMDLLRLRAGLGAGKGKSAKRDDMAELDAALAGGAGPSAGAAGAGERSVREPEAAVSTLTAANGHINFFEDLERQVIPVYRSSSRAGRGGSGKEKGGREDERGVALAPSAKDLRPWYVAAGEGKEAEQETDEQKRRRDAQRKSAHDPLTAINSQLAARSSGGSGSGPSASFPAPGHRQRHPDRPGAGTSSSSKPAQADPGSARLARESAERQRARELVERKRREREAAMRGSETPSTVRGGERGRGGYGDVFNRREVDEVRRDRERRFGRRRHQRRHSRARHATASARTGGR</sequence>
<dbReference type="InterPro" id="IPR039875">
    <property type="entry name" value="LENG1-like"/>
</dbReference>
<feature type="compositionally biased region" description="Basic residues" evidence="1">
    <location>
        <begin position="315"/>
        <end position="330"/>
    </location>
</feature>
<dbReference type="AlphaFoldDB" id="A0A1Y2IHT9"/>
<feature type="region of interest" description="Disordered" evidence="1">
    <location>
        <begin position="1"/>
        <end position="42"/>
    </location>
</feature>
<dbReference type="Proteomes" id="UP000193067">
    <property type="component" value="Unassembled WGS sequence"/>
</dbReference>
<feature type="compositionally biased region" description="Basic residues" evidence="1">
    <location>
        <begin position="1"/>
        <end position="14"/>
    </location>
</feature>
<protein>
    <recommendedName>
        <fullName evidence="2">CBF1-interacting co-repressor CIR N-terminal domain-containing protein</fullName>
    </recommendedName>
</protein>
<dbReference type="SMART" id="SM01083">
    <property type="entry name" value="Cir_N"/>
    <property type="match status" value="1"/>
</dbReference>
<dbReference type="InterPro" id="IPR019339">
    <property type="entry name" value="CIR_N_dom"/>
</dbReference>
<evidence type="ECO:0000256" key="1">
    <source>
        <dbReference type="SAM" id="MobiDB-lite"/>
    </source>
</evidence>
<organism evidence="3 4">
    <name type="scientific">Trametes coccinea (strain BRFM310)</name>
    <name type="common">Pycnoporus coccineus</name>
    <dbReference type="NCBI Taxonomy" id="1353009"/>
    <lineage>
        <taxon>Eukaryota</taxon>
        <taxon>Fungi</taxon>
        <taxon>Dikarya</taxon>
        <taxon>Basidiomycota</taxon>
        <taxon>Agaricomycotina</taxon>
        <taxon>Agaricomycetes</taxon>
        <taxon>Polyporales</taxon>
        <taxon>Polyporaceae</taxon>
        <taxon>Trametes</taxon>
    </lineage>
</organism>
<evidence type="ECO:0000313" key="3">
    <source>
        <dbReference type="EMBL" id="OSD00184.1"/>
    </source>
</evidence>
<dbReference type="PANTHER" id="PTHR22093:SF0">
    <property type="entry name" value="LEUKOCYTE RECEPTOR CLUSTER MEMBER 1"/>
    <property type="match status" value="1"/>
</dbReference>
<dbReference type="EMBL" id="KZ084121">
    <property type="protein sequence ID" value="OSD00184.1"/>
    <property type="molecule type" value="Genomic_DNA"/>
</dbReference>
<feature type="region of interest" description="Disordered" evidence="1">
    <location>
        <begin position="313"/>
        <end position="340"/>
    </location>
</feature>
<gene>
    <name evidence="3" type="ORF">PYCCODRAFT_1446439</name>
</gene>
<reference evidence="3 4" key="1">
    <citation type="journal article" date="2015" name="Biotechnol. Biofuels">
        <title>Enhanced degradation of softwood versus hardwood by the white-rot fungus Pycnoporus coccineus.</title>
        <authorList>
            <person name="Couturier M."/>
            <person name="Navarro D."/>
            <person name="Chevret D."/>
            <person name="Henrissat B."/>
            <person name="Piumi F."/>
            <person name="Ruiz-Duenas F.J."/>
            <person name="Martinez A.T."/>
            <person name="Grigoriev I.V."/>
            <person name="Riley R."/>
            <person name="Lipzen A."/>
            <person name="Berrin J.G."/>
            <person name="Master E.R."/>
            <person name="Rosso M.N."/>
        </authorList>
    </citation>
    <scope>NUCLEOTIDE SEQUENCE [LARGE SCALE GENOMIC DNA]</scope>
    <source>
        <strain evidence="3 4">BRFM310</strain>
    </source>
</reference>
<proteinExistence type="predicted"/>
<feature type="compositionally biased region" description="Low complexity" evidence="1">
    <location>
        <begin position="331"/>
        <end position="340"/>
    </location>
</feature>
<feature type="compositionally biased region" description="Basic and acidic residues" evidence="1">
    <location>
        <begin position="139"/>
        <end position="151"/>
    </location>
</feature>
<feature type="compositionally biased region" description="Low complexity" evidence="1">
    <location>
        <begin position="204"/>
        <end position="223"/>
    </location>
</feature>
<keyword evidence="4" id="KW-1185">Reference proteome</keyword>
<feature type="compositionally biased region" description="Basic and acidic residues" evidence="1">
    <location>
        <begin position="252"/>
        <end position="276"/>
    </location>
</feature>
<evidence type="ECO:0000259" key="2">
    <source>
        <dbReference type="SMART" id="SM01083"/>
    </source>
</evidence>
<feature type="domain" description="CBF1-interacting co-repressor CIR N-terminal" evidence="2">
    <location>
        <begin position="11"/>
        <end position="47"/>
    </location>
</feature>
<dbReference type="STRING" id="1353009.A0A1Y2IHT9"/>
<evidence type="ECO:0000313" key="4">
    <source>
        <dbReference type="Proteomes" id="UP000193067"/>
    </source>
</evidence>
<dbReference type="PANTHER" id="PTHR22093">
    <property type="entry name" value="LEUKOCYTE RECEPTOR CLUSTER LRC MEMBER 1"/>
    <property type="match status" value="1"/>
</dbReference>